<keyword evidence="9" id="KW-1185">Reference proteome</keyword>
<comment type="cofactor">
    <cofactor evidence="1">
        <name>Zn(2+)</name>
        <dbReference type="ChEBI" id="CHEBI:29105"/>
    </cofactor>
</comment>
<dbReference type="Pfam" id="PF24827">
    <property type="entry name" value="AstE_AspA_cat"/>
    <property type="match status" value="1"/>
</dbReference>
<dbReference type="EMBL" id="JAWIIV010000007">
    <property type="protein sequence ID" value="MEC4719627.1"/>
    <property type="molecule type" value="Genomic_DNA"/>
</dbReference>
<dbReference type="InterPro" id="IPR055438">
    <property type="entry name" value="AstE_AspA_cat"/>
</dbReference>
<name>A0ABU6J7K1_9BURK</name>
<dbReference type="EC" id="3.5.1.96" evidence="8"/>
<protein>
    <submittedName>
        <fullName evidence="8">Succinylglutamate desuccinylase</fullName>
        <ecNumber evidence="8">3.5.1.96</ecNumber>
    </submittedName>
</protein>
<keyword evidence="4" id="KW-0862">Zinc</keyword>
<keyword evidence="3 8" id="KW-0378">Hydrolase</keyword>
<comment type="caution">
    <text evidence="8">The sequence shown here is derived from an EMBL/GenBank/DDBJ whole genome shotgun (WGS) entry which is preliminary data.</text>
</comment>
<feature type="domain" description="AstE/AspA barrel-sandwich hybrid" evidence="6">
    <location>
        <begin position="275"/>
        <end position="347"/>
    </location>
</feature>
<dbReference type="Gene3D" id="3.40.630.10">
    <property type="entry name" value="Zn peptidases"/>
    <property type="match status" value="1"/>
</dbReference>
<dbReference type="Proteomes" id="UP001352263">
    <property type="component" value="Unassembled WGS sequence"/>
</dbReference>
<evidence type="ECO:0000256" key="1">
    <source>
        <dbReference type="ARBA" id="ARBA00001947"/>
    </source>
</evidence>
<proteinExistence type="predicted"/>
<evidence type="ECO:0000313" key="8">
    <source>
        <dbReference type="EMBL" id="MEC4719627.1"/>
    </source>
</evidence>
<dbReference type="InterPro" id="IPR050178">
    <property type="entry name" value="AspA/AstE_fam"/>
</dbReference>
<feature type="region of interest" description="Disordered" evidence="5">
    <location>
        <begin position="1"/>
        <end position="23"/>
    </location>
</feature>
<keyword evidence="2" id="KW-0479">Metal-binding</keyword>
<evidence type="ECO:0000259" key="7">
    <source>
        <dbReference type="Pfam" id="PF24827"/>
    </source>
</evidence>
<evidence type="ECO:0000256" key="2">
    <source>
        <dbReference type="ARBA" id="ARBA00022723"/>
    </source>
</evidence>
<gene>
    <name evidence="8" type="ORF">RY831_10745</name>
</gene>
<evidence type="ECO:0000256" key="3">
    <source>
        <dbReference type="ARBA" id="ARBA00022801"/>
    </source>
</evidence>
<dbReference type="InterPro" id="IPR007036">
    <property type="entry name" value="Aste_AspA_hybrid_dom"/>
</dbReference>
<evidence type="ECO:0000313" key="9">
    <source>
        <dbReference type="Proteomes" id="UP001352263"/>
    </source>
</evidence>
<organism evidence="8 9">
    <name type="scientific">Noviherbaspirillum album</name>
    <dbReference type="NCBI Taxonomy" id="3080276"/>
    <lineage>
        <taxon>Bacteria</taxon>
        <taxon>Pseudomonadati</taxon>
        <taxon>Pseudomonadota</taxon>
        <taxon>Betaproteobacteria</taxon>
        <taxon>Burkholderiales</taxon>
        <taxon>Oxalobacteraceae</taxon>
        <taxon>Noviherbaspirillum</taxon>
    </lineage>
</organism>
<dbReference type="RefSeq" id="WP_326506340.1">
    <property type="nucleotide sequence ID" value="NZ_JAWIIV010000007.1"/>
</dbReference>
<evidence type="ECO:0000256" key="5">
    <source>
        <dbReference type="SAM" id="MobiDB-lite"/>
    </source>
</evidence>
<dbReference type="Pfam" id="PF04952">
    <property type="entry name" value="AstE_AspA_hybrid"/>
    <property type="match status" value="1"/>
</dbReference>
<dbReference type="PANTHER" id="PTHR15162">
    <property type="entry name" value="ASPARTOACYLASE"/>
    <property type="match status" value="1"/>
</dbReference>
<evidence type="ECO:0000256" key="4">
    <source>
        <dbReference type="ARBA" id="ARBA00022833"/>
    </source>
</evidence>
<dbReference type="GO" id="GO:0009017">
    <property type="term" value="F:succinylglutamate desuccinylase activity"/>
    <property type="evidence" value="ECO:0007669"/>
    <property type="project" value="UniProtKB-EC"/>
</dbReference>
<reference evidence="8 9" key="1">
    <citation type="submission" date="2023-10" db="EMBL/GenBank/DDBJ databases">
        <title>Noviherbaspirillum sp. CPCC 100848 genome assembly.</title>
        <authorList>
            <person name="Li X.Y."/>
            <person name="Fang X.M."/>
        </authorList>
    </citation>
    <scope>NUCLEOTIDE SEQUENCE [LARGE SCALE GENOMIC DNA]</scope>
    <source>
        <strain evidence="8 9">CPCC 100848</strain>
    </source>
</reference>
<sequence length="350" mass="36958">MNRVTMDKQANQAGEEHDRQGGAAVKALAAGEFSDMAAAFTSAGLSVERPAHGMLRLSRPSAEPKRMRLLLSVGIHGDETTPVEIVGRILHGLAQAPQRSSLATDLDLMLVVGNTAAIAAGRRFIDADLNRMFRDQRGDLAQTAEALRADDIMRATAAFFKGGPAGEKWHLDLHTAIRPSRYPAFAVVPDDIAQPGKLALLGCLGAAGLEAAILNPASAGTYSAWTAGRFGAVAATVELGQVGSIGGNDLERFAAASAMLDAFLATGAPPSAPPPAIFRVKQQLVKQSPAFRMAIDRMAPNFTEMQPGELIAEDGDVIYRVGSEPEYVVFPNPDVRPGLRAGLMVIRSAL</sequence>
<dbReference type="NCBIfam" id="NF003706">
    <property type="entry name" value="PRK05324.1"/>
    <property type="match status" value="1"/>
</dbReference>
<dbReference type="SUPFAM" id="SSF53187">
    <property type="entry name" value="Zn-dependent exopeptidases"/>
    <property type="match status" value="1"/>
</dbReference>
<evidence type="ECO:0000259" key="6">
    <source>
        <dbReference type="Pfam" id="PF04952"/>
    </source>
</evidence>
<dbReference type="PANTHER" id="PTHR15162:SF7">
    <property type="entry name" value="SUCCINYLGLUTAMATE DESUCCINYLASE"/>
    <property type="match status" value="1"/>
</dbReference>
<feature type="domain" description="Succinylglutamate desuccinylase/Aspartoacylase catalytic" evidence="7">
    <location>
        <begin position="68"/>
        <end position="261"/>
    </location>
</feature>
<accession>A0ABU6J7K1</accession>